<feature type="compositionally biased region" description="Basic and acidic residues" evidence="2">
    <location>
        <begin position="107"/>
        <end position="121"/>
    </location>
</feature>
<feature type="region of interest" description="Disordered" evidence="2">
    <location>
        <begin position="45"/>
        <end position="64"/>
    </location>
</feature>
<protein>
    <recommendedName>
        <fullName evidence="5">RAP domain-containing protein</fullName>
    </recommendedName>
</protein>
<feature type="compositionally biased region" description="Basic and acidic residues" evidence="2">
    <location>
        <begin position="312"/>
        <end position="345"/>
    </location>
</feature>
<organism evidence="3 4">
    <name type="scientific">Dunaliella salina</name>
    <name type="common">Green alga</name>
    <name type="synonym">Protococcus salinus</name>
    <dbReference type="NCBI Taxonomy" id="3046"/>
    <lineage>
        <taxon>Eukaryota</taxon>
        <taxon>Viridiplantae</taxon>
        <taxon>Chlorophyta</taxon>
        <taxon>core chlorophytes</taxon>
        <taxon>Chlorophyceae</taxon>
        <taxon>CS clade</taxon>
        <taxon>Chlamydomonadales</taxon>
        <taxon>Dunaliellaceae</taxon>
        <taxon>Dunaliella</taxon>
    </lineage>
</organism>
<dbReference type="EMBL" id="MU070191">
    <property type="protein sequence ID" value="KAF5829204.1"/>
    <property type="molecule type" value="Genomic_DNA"/>
</dbReference>
<evidence type="ECO:0008006" key="5">
    <source>
        <dbReference type="Google" id="ProtNLM"/>
    </source>
</evidence>
<sequence length="2092" mass="220322">MLLLTAKPAGCASCQEASHASALPPSIKHLRVQACQCCLPESARRRAMPPPHAAPSQHATVDTQETLAQRRQAVLQQWQQRKRGKRWTQDRGPSISLTPTAPQSTQQEHRQHQQQEQHEPQQLEEQGQQQQQQQQQQQAEPRHASQPQQRLSQELKRGDPVHSSMAHHHQQQPLASSTKEGKPVPATSQATMEGQRPAQGSRAQQQLQQQQQRQQPPVSSNTKADRPPAPILPGAEPSQHSIRDQQQPESSKIGVDGPPPPSPLPAPDRHRPPAPPPVDSRDERVGPLRPKAPAFAPSRSSRPRARGQAGDANRKSDKGSSSRKSEKGNASRRSEEQSGEHRDEQGGSPEGVHLLLFLAQRYRPASMNEGRAQVSHIVPYSAPAWEAATQAALHTGFLWHLPIQHLAYIAAALAATSHPCSRTFVAELLAAATARLTAIVAWQQLQQQGDRREQGRRAGGLGAGAGGGKGMLWGVQPPMKRFLRAAKQQQGGRPLGGSGMPNHTHLGPTRQQRATGGGHRGSVVRSNAGGVAETQAGGERGSGVEWYVDERQPGLRRLRGTLKARGGARLMALSKHSGRKSRSTQAWKKVGEAPSFGRERVGPLTLRSAGVLASAAVRLCVAVSTAQAFEHSSQSTQSNARMTAVGGGESDEGAFAGMKEGKHGGPEAGQGVPSISGSGGSWEGARSLGAGDQGVKTLPELLQQLQMLLRAWLKAVLAARTYRADKNKTNAHWLAVLAWCISTPRLSPTQHLQGSHLTTTANCVSLPAHHKEGNQRANANGMGSLGGFGGDSGGVRSQGGDGSWMEEEGVEEALGLDDMGEGDLPLDEEDGVGVGDLEGPAGRVTTNGDEDLVEEREEEKEEEDEAAAREVESANVLAEQLAAEVTARQGRLARKLDTPAALLLATAIEALGSASGAEKDSSSVRDDSSSMRSSTGSRSSGSNGFGSSDGIVVGGSSSSSSSSRIGRSSASNVSLFGGSGNGGIVGGNSSGSSSGSGRAQEGLAEGQLSLLLHRFPVRCSSSGSSASSEGAVPDGGGAAPLGSVERLAVRALVEQASRQAGRMNMPGLAQAYALLGAGAGSEVAAAAGVAKVAGASRRAHELEPMTERLARLVRARMHRFKPRELCAILGALVGLAVRRGSLPDQRELRLMVDELARWGTNKMTNFSPSQAVSMMYALGSLGWRNHVVWEKAASGSLAHWCWDLVGRMSPSQVAALLASYATVDHHSPALMTRITELALMWQEEQDTADAQLTTAPTPPFPLLRATTNSTSSPPSDQQEAQLHQPYSPIQAAQPASYTADQHPRCATQPSASIAQELAHLPTPPPAPLQRNLLGPQLPSPLLQPSVAARMLLSVASLRHWDPRLYSALALAAVPQYAQQLAHPPHSPLPQYAQQLAPPPQNPPNNASGRLAVVSSEPPMESGASYQNMQRGHGLHSHQHEQHDSQQQQHTLQDRHPGSARDGHQLGLQHNTDDSYSHHGHNDNGSFKDHQRGHQQSNGTSYSDHQHNDNGSFKDHQRGHQQSNDNSHSGCKRTDNGSHNDHQRGLLHNASTLSPDTQIAIALASTRVLGRRTPPPLVAAAASMVAAELEGAHFMAVLRPSAGWPAAGEGAQYGSSGASSPAGGTAQARLSPREPLEAKTAGASLLCLSNAALVLVLAHHPSAVPATLALLSHPHLTTEPATQTSGHASPNGAMQRSVALLRGSTDSLPASGLGGAEGKAGASGLVVGGGSVSGRASSAFPMLLLLAAAAQLQRSRAGGASGAGEGGGNGLAWGDKKGPFDHMLWALSANASLPVQAGSSQVLQAAQQQWLSMLGRDSRDTRSVAATAAAANEVSQTLLSMGARGVQVHTSGGAKASTVPPNALQFLQQQQQQQQVLLAAGLAAMVLPDVGCILDGSVLASGVRLGQGGSQVQGQTDHQVSGSANRRVSKAAEERSLRVGVLLVTEAAMLRGKRFKQRTPKSKHVKGKKASKATAAAAAAAAAVQKRLSQRGARQEQRQLLHTSMLPPLQLTAEARLAQALLASLQGWHVVVVRVEEWQALGMAGHEENLREGGIDFAMGTAGGGSAGRNEERRRVASEMRKVFLLERLLGLM</sequence>
<dbReference type="PANTHER" id="PTHR12345">
    <property type="entry name" value="SYNTENIN RELATED"/>
    <property type="match status" value="1"/>
</dbReference>
<feature type="region of interest" description="Disordered" evidence="2">
    <location>
        <begin position="1252"/>
        <end position="1285"/>
    </location>
</feature>
<accession>A0ABQ7G3S4</accession>
<feature type="region of interest" description="Disordered" evidence="2">
    <location>
        <begin position="1290"/>
        <end position="1309"/>
    </location>
</feature>
<dbReference type="Proteomes" id="UP000815325">
    <property type="component" value="Unassembled WGS sequence"/>
</dbReference>
<feature type="region of interest" description="Disordered" evidence="2">
    <location>
        <begin position="631"/>
        <end position="688"/>
    </location>
</feature>
<feature type="region of interest" description="Disordered" evidence="2">
    <location>
        <begin position="490"/>
        <end position="522"/>
    </location>
</feature>
<feature type="compositionally biased region" description="Low complexity" evidence="2">
    <location>
        <begin position="289"/>
        <end position="300"/>
    </location>
</feature>
<evidence type="ECO:0000256" key="1">
    <source>
        <dbReference type="ARBA" id="ARBA00022737"/>
    </source>
</evidence>
<feature type="compositionally biased region" description="Basic and acidic residues" evidence="2">
    <location>
        <begin position="1531"/>
        <end position="1543"/>
    </location>
</feature>
<feature type="compositionally biased region" description="Acidic residues" evidence="2">
    <location>
        <begin position="817"/>
        <end position="831"/>
    </location>
</feature>
<evidence type="ECO:0000313" key="3">
    <source>
        <dbReference type="EMBL" id="KAF5829204.1"/>
    </source>
</evidence>
<feature type="region of interest" description="Disordered" evidence="2">
    <location>
        <begin position="817"/>
        <end position="873"/>
    </location>
</feature>
<keyword evidence="1" id="KW-0677">Repeat</keyword>
<feature type="region of interest" description="Disordered" evidence="2">
    <location>
        <begin position="1608"/>
        <end position="1634"/>
    </location>
</feature>
<name>A0ABQ7G3S4_DUNSA</name>
<feature type="compositionally biased region" description="Low complexity" evidence="2">
    <location>
        <begin position="930"/>
        <end position="967"/>
    </location>
</feature>
<proteinExistence type="predicted"/>
<feature type="compositionally biased region" description="Basic and acidic residues" evidence="2">
    <location>
        <begin position="1470"/>
        <end position="1491"/>
    </location>
</feature>
<feature type="compositionally biased region" description="Polar residues" evidence="2">
    <location>
        <begin position="238"/>
        <end position="250"/>
    </location>
</feature>
<dbReference type="PANTHER" id="PTHR12345:SF3">
    <property type="entry name" value="PDZ DOMAIN-CONTAINING PROTEIN"/>
    <property type="match status" value="1"/>
</dbReference>
<dbReference type="InterPro" id="IPR051230">
    <property type="entry name" value="APP-Binding"/>
</dbReference>
<feature type="compositionally biased region" description="Low complexity" evidence="2">
    <location>
        <begin position="70"/>
        <end position="79"/>
    </location>
</feature>
<feature type="compositionally biased region" description="Low complexity" evidence="2">
    <location>
        <begin position="1608"/>
        <end position="1627"/>
    </location>
</feature>
<feature type="region of interest" description="Disordered" evidence="2">
    <location>
        <begin position="70"/>
        <end position="349"/>
    </location>
</feature>
<feature type="compositionally biased region" description="Low complexity" evidence="2">
    <location>
        <begin position="123"/>
        <end position="138"/>
    </location>
</feature>
<feature type="compositionally biased region" description="Basic and acidic residues" evidence="2">
    <location>
        <begin position="1503"/>
        <end position="1517"/>
    </location>
</feature>
<feature type="compositionally biased region" description="Polar residues" evidence="2">
    <location>
        <begin position="1268"/>
        <end position="1281"/>
    </location>
</feature>
<feature type="compositionally biased region" description="Acidic residues" evidence="2">
    <location>
        <begin position="848"/>
        <end position="865"/>
    </location>
</feature>
<gene>
    <name evidence="3" type="ORF">DUNSADRAFT_16408</name>
</gene>
<feature type="compositionally biased region" description="Gly residues" evidence="2">
    <location>
        <begin position="783"/>
        <end position="802"/>
    </location>
</feature>
<feature type="compositionally biased region" description="Polar residues" evidence="2">
    <location>
        <begin position="95"/>
        <end position="105"/>
    </location>
</feature>
<feature type="compositionally biased region" description="Basic and acidic residues" evidence="2">
    <location>
        <begin position="917"/>
        <end position="929"/>
    </location>
</feature>
<feature type="compositionally biased region" description="Basic and acidic residues" evidence="2">
    <location>
        <begin position="1451"/>
        <end position="1463"/>
    </location>
</feature>
<comment type="caution">
    <text evidence="3">The sequence shown here is derived from an EMBL/GenBank/DDBJ whole genome shotgun (WGS) entry which is preliminary data.</text>
</comment>
<keyword evidence="4" id="KW-1185">Reference proteome</keyword>
<feature type="compositionally biased region" description="Pro residues" evidence="2">
    <location>
        <begin position="257"/>
        <end position="266"/>
    </location>
</feature>
<feature type="compositionally biased region" description="Polar residues" evidence="2">
    <location>
        <begin position="631"/>
        <end position="641"/>
    </location>
</feature>
<reference evidence="3" key="1">
    <citation type="submission" date="2017-08" db="EMBL/GenBank/DDBJ databases">
        <authorList>
            <person name="Polle J.E."/>
            <person name="Barry K."/>
            <person name="Cushman J."/>
            <person name="Schmutz J."/>
            <person name="Tran D."/>
            <person name="Hathwaick L.T."/>
            <person name="Yim W.C."/>
            <person name="Jenkins J."/>
            <person name="Mckie-Krisberg Z.M."/>
            <person name="Prochnik S."/>
            <person name="Lindquist E."/>
            <person name="Dockter R.B."/>
            <person name="Adam C."/>
            <person name="Molina H."/>
            <person name="Bunkerborg J."/>
            <person name="Jin E."/>
            <person name="Buchheim M."/>
            <person name="Magnuson J."/>
        </authorList>
    </citation>
    <scope>NUCLEOTIDE SEQUENCE</scope>
    <source>
        <strain evidence="3">CCAP 19/18</strain>
    </source>
</reference>
<evidence type="ECO:0000313" key="4">
    <source>
        <dbReference type="Proteomes" id="UP000815325"/>
    </source>
</evidence>
<feature type="compositionally biased region" description="Polar residues" evidence="2">
    <location>
        <begin position="1493"/>
        <end position="1502"/>
    </location>
</feature>
<feature type="region of interest" description="Disordered" evidence="2">
    <location>
        <begin position="1381"/>
        <end position="1550"/>
    </location>
</feature>
<feature type="region of interest" description="Disordered" evidence="2">
    <location>
        <begin position="773"/>
        <end position="805"/>
    </location>
</feature>
<evidence type="ECO:0000256" key="2">
    <source>
        <dbReference type="SAM" id="MobiDB-lite"/>
    </source>
</evidence>
<feature type="region of interest" description="Disordered" evidence="2">
    <location>
        <begin position="914"/>
        <end position="967"/>
    </location>
</feature>
<feature type="compositionally biased region" description="Polar residues" evidence="2">
    <location>
        <begin position="1519"/>
        <end position="1528"/>
    </location>
</feature>
<feature type="compositionally biased region" description="Low complexity" evidence="2">
    <location>
        <begin position="204"/>
        <end position="215"/>
    </location>
</feature>